<gene>
    <name evidence="3" type="ORF">GHI93_03465</name>
</gene>
<dbReference type="EMBL" id="WITJ01000004">
    <property type="protein sequence ID" value="MQW39012.1"/>
    <property type="molecule type" value="Genomic_DNA"/>
</dbReference>
<sequence>MEENKIKLLLITQSGKGGLRKHLCDLLENLDYGKFEVWIAYNDDEVDDIFRNTIIKNKNNIKPVLIKEFVREINLKNDFISYIKINKLIKSVHPDIVHCHSSKAGVIGRIAAKKNHVKKIFYTSHWYSFLSPEFSNLKRKIFVFLEKMLSRYATTRTFSTSNGEKQGAIEEKLDKPDKFRVIYNGLSTIPISSSAFLRKELNLTPQNFIFGNTARLNHQKNPELFVEIAMKVIKIDSNIHFIWIGDGNLKEKMEKKVKENFLEKNIHFLGHKDNAEFIVSEFDAFISTSNGESFGYSAVEALRSGVPVFLTNVMGHSEIVIPEVNGRLFESFDILKNIDEVFNFIELSKKLKKPEIINSFENRFTINKMMSGIYEEYLSNL</sequence>
<evidence type="ECO:0000259" key="1">
    <source>
        <dbReference type="Pfam" id="PF00534"/>
    </source>
</evidence>
<reference evidence="3 4" key="1">
    <citation type="submission" date="2019-10" db="EMBL/GenBank/DDBJ databases">
        <authorList>
            <person name="Dong K."/>
        </authorList>
    </citation>
    <scope>NUCLEOTIDE SEQUENCE [LARGE SCALE GENOMIC DNA]</scope>
    <source>
        <strain evidence="3 4">DSM 28960</strain>
    </source>
</reference>
<dbReference type="GO" id="GO:0016757">
    <property type="term" value="F:glycosyltransferase activity"/>
    <property type="evidence" value="ECO:0007669"/>
    <property type="project" value="InterPro"/>
</dbReference>
<evidence type="ECO:0000259" key="2">
    <source>
        <dbReference type="Pfam" id="PF13439"/>
    </source>
</evidence>
<evidence type="ECO:0000313" key="3">
    <source>
        <dbReference type="EMBL" id="MQW39012.1"/>
    </source>
</evidence>
<dbReference type="Proteomes" id="UP000439550">
    <property type="component" value="Unassembled WGS sequence"/>
</dbReference>
<dbReference type="PANTHER" id="PTHR12526">
    <property type="entry name" value="GLYCOSYLTRANSFERASE"/>
    <property type="match status" value="1"/>
</dbReference>
<dbReference type="Pfam" id="PF00534">
    <property type="entry name" value="Glycos_transf_1"/>
    <property type="match status" value="1"/>
</dbReference>
<organism evidence="3 4">
    <name type="scientific">Lactococcus hircilactis</name>
    <dbReference type="NCBI Taxonomy" id="1494462"/>
    <lineage>
        <taxon>Bacteria</taxon>
        <taxon>Bacillati</taxon>
        <taxon>Bacillota</taxon>
        <taxon>Bacilli</taxon>
        <taxon>Lactobacillales</taxon>
        <taxon>Streptococcaceae</taxon>
        <taxon>Lactococcus</taxon>
    </lineage>
</organism>
<keyword evidence="3" id="KW-0808">Transferase</keyword>
<name>A0A7X1Z7E1_9LACT</name>
<dbReference type="SUPFAM" id="SSF53756">
    <property type="entry name" value="UDP-Glycosyltransferase/glycogen phosphorylase"/>
    <property type="match status" value="1"/>
</dbReference>
<dbReference type="RefSeq" id="WP_153495637.1">
    <property type="nucleotide sequence ID" value="NZ_CBCRWP010000042.1"/>
</dbReference>
<dbReference type="InterPro" id="IPR001296">
    <property type="entry name" value="Glyco_trans_1"/>
</dbReference>
<protein>
    <submittedName>
        <fullName evidence="3">Glycosyltransferase</fullName>
    </submittedName>
</protein>
<feature type="domain" description="Glycosyl transferase family 1" evidence="1">
    <location>
        <begin position="196"/>
        <end position="343"/>
    </location>
</feature>
<dbReference type="OrthoDB" id="9806653at2"/>
<dbReference type="Pfam" id="PF13439">
    <property type="entry name" value="Glyco_transf_4"/>
    <property type="match status" value="1"/>
</dbReference>
<dbReference type="AlphaFoldDB" id="A0A7X1Z7E1"/>
<dbReference type="Gene3D" id="3.40.50.2000">
    <property type="entry name" value="Glycogen Phosphorylase B"/>
    <property type="match status" value="2"/>
</dbReference>
<dbReference type="PANTHER" id="PTHR12526:SF630">
    <property type="entry name" value="GLYCOSYLTRANSFERASE"/>
    <property type="match status" value="1"/>
</dbReference>
<proteinExistence type="predicted"/>
<keyword evidence="4" id="KW-1185">Reference proteome</keyword>
<dbReference type="InterPro" id="IPR028098">
    <property type="entry name" value="Glyco_trans_4-like_N"/>
</dbReference>
<accession>A0A7X1Z7E1</accession>
<comment type="caution">
    <text evidence="3">The sequence shown here is derived from an EMBL/GenBank/DDBJ whole genome shotgun (WGS) entry which is preliminary data.</text>
</comment>
<evidence type="ECO:0000313" key="4">
    <source>
        <dbReference type="Proteomes" id="UP000439550"/>
    </source>
</evidence>
<feature type="domain" description="Glycosyltransferase subfamily 4-like N-terminal" evidence="2">
    <location>
        <begin position="17"/>
        <end position="187"/>
    </location>
</feature>